<feature type="region of interest" description="Disordered" evidence="1">
    <location>
        <begin position="170"/>
        <end position="190"/>
    </location>
</feature>
<gene>
    <name evidence="2" type="ORF">M514_00226</name>
</gene>
<proteinExistence type="predicted"/>
<sequence length="216" mass="24396">MTEALPIVWMRVDGVSRRTLVDSGCTRCVIYAPCCRRWKKQPVSVKSISGGELQCVGIGHARLETADASEVVVDVLVCDQKPLGFDLILGMQGIRLLGGLLLDRDGHVRFNPPAAEICAAAEAGLRVEEKDFIVTYEPATRSWERPKLRRHQRLQKPWPRFAEKKEIPRGRLRRSQMPQQRRRKTQLTSRAPDAVRVFEVAVLATSVDQKIRGECD</sequence>
<evidence type="ECO:0000256" key="1">
    <source>
        <dbReference type="SAM" id="MobiDB-lite"/>
    </source>
</evidence>
<dbReference type="Proteomes" id="UP000030758">
    <property type="component" value="Unassembled WGS sequence"/>
</dbReference>
<dbReference type="Gene3D" id="2.40.70.10">
    <property type="entry name" value="Acid Proteases"/>
    <property type="match status" value="1"/>
</dbReference>
<dbReference type="AlphaFoldDB" id="A0A085NEC5"/>
<evidence type="ECO:0000313" key="2">
    <source>
        <dbReference type="EMBL" id="KFD67821.1"/>
    </source>
</evidence>
<evidence type="ECO:0008006" key="3">
    <source>
        <dbReference type="Google" id="ProtNLM"/>
    </source>
</evidence>
<protein>
    <recommendedName>
        <fullName evidence="3">Peptidase A2 domain-containing protein</fullName>
    </recommendedName>
</protein>
<dbReference type="EMBL" id="KL367510">
    <property type="protein sequence ID" value="KFD67821.1"/>
    <property type="molecule type" value="Genomic_DNA"/>
</dbReference>
<accession>A0A085NEC5</accession>
<dbReference type="InterPro" id="IPR021109">
    <property type="entry name" value="Peptidase_aspartic_dom_sf"/>
</dbReference>
<dbReference type="SUPFAM" id="SSF50630">
    <property type="entry name" value="Acid proteases"/>
    <property type="match status" value="1"/>
</dbReference>
<reference evidence="2" key="1">
    <citation type="journal article" date="2014" name="Nat. Genet.">
        <title>Genome and transcriptome of the porcine whipworm Trichuris suis.</title>
        <authorList>
            <person name="Jex A.R."/>
            <person name="Nejsum P."/>
            <person name="Schwarz E.M."/>
            <person name="Hu L."/>
            <person name="Young N.D."/>
            <person name="Hall R.S."/>
            <person name="Korhonen P.K."/>
            <person name="Liao S."/>
            <person name="Thamsborg S."/>
            <person name="Xia J."/>
            <person name="Xu P."/>
            <person name="Wang S."/>
            <person name="Scheerlinck J.P."/>
            <person name="Hofmann A."/>
            <person name="Sternberg P.W."/>
            <person name="Wang J."/>
            <person name="Gasser R.B."/>
        </authorList>
    </citation>
    <scope>NUCLEOTIDE SEQUENCE [LARGE SCALE GENOMIC DNA]</scope>
    <source>
        <strain evidence="2">DCEP-RM93F</strain>
    </source>
</reference>
<feature type="compositionally biased region" description="Basic residues" evidence="1">
    <location>
        <begin position="170"/>
        <end position="185"/>
    </location>
</feature>
<organism evidence="2">
    <name type="scientific">Trichuris suis</name>
    <name type="common">pig whipworm</name>
    <dbReference type="NCBI Taxonomy" id="68888"/>
    <lineage>
        <taxon>Eukaryota</taxon>
        <taxon>Metazoa</taxon>
        <taxon>Ecdysozoa</taxon>
        <taxon>Nematoda</taxon>
        <taxon>Enoplea</taxon>
        <taxon>Dorylaimia</taxon>
        <taxon>Trichinellida</taxon>
        <taxon>Trichuridae</taxon>
        <taxon>Trichuris</taxon>
    </lineage>
</organism>
<name>A0A085NEC5_9BILA</name>
<dbReference type="CDD" id="cd00303">
    <property type="entry name" value="retropepsin_like"/>
    <property type="match status" value="1"/>
</dbReference>